<feature type="compositionally biased region" description="Polar residues" evidence="1">
    <location>
        <begin position="1"/>
        <end position="18"/>
    </location>
</feature>
<comment type="caution">
    <text evidence="2">The sequence shown here is derived from an EMBL/GenBank/DDBJ whole genome shotgun (WGS) entry which is preliminary data.</text>
</comment>
<dbReference type="AlphaFoldDB" id="A0A8J6LCE2"/>
<sequence length="335" mass="38622">MCLSTSGRNYQATSALQEKTNRQEKLNSALPLPTSKLTGSSIVKSTPTLVPYTNEMLEKKKEHGGKEMIHLSFPPEGGRAAEAFQSLFSHTDGKIRDGYGKNGCGRKVALGHSARLNMEKKKTEKYHQWNGNASEEVERLRAKGRWMNVELSKRDKDTDEQGRRERIKESRYKGERKMMARFRRGKTRREREKRYWMEEEERRCRMCYEEREGAHVEWMSRNERGGGKGLMVSRISEEVLKYLDHAKFDPNASIIAPSSPIWGQIGRLSAFHSSVRKLAFDFRRRRESRTNPSRLWTVSSGWASKNRNKRRIIEQGARISSGSLSAPTALLSPRR</sequence>
<evidence type="ECO:0000313" key="2">
    <source>
        <dbReference type="EMBL" id="KAH0808011.1"/>
    </source>
</evidence>
<keyword evidence="3" id="KW-1185">Reference proteome</keyword>
<name>A0A8J6LCE2_TENMO</name>
<proteinExistence type="predicted"/>
<accession>A0A8J6LCE2</accession>
<organism evidence="2 3">
    <name type="scientific">Tenebrio molitor</name>
    <name type="common">Yellow mealworm beetle</name>
    <dbReference type="NCBI Taxonomy" id="7067"/>
    <lineage>
        <taxon>Eukaryota</taxon>
        <taxon>Metazoa</taxon>
        <taxon>Ecdysozoa</taxon>
        <taxon>Arthropoda</taxon>
        <taxon>Hexapoda</taxon>
        <taxon>Insecta</taxon>
        <taxon>Pterygota</taxon>
        <taxon>Neoptera</taxon>
        <taxon>Endopterygota</taxon>
        <taxon>Coleoptera</taxon>
        <taxon>Polyphaga</taxon>
        <taxon>Cucujiformia</taxon>
        <taxon>Tenebrionidae</taxon>
        <taxon>Tenebrio</taxon>
    </lineage>
</organism>
<reference evidence="2" key="1">
    <citation type="journal article" date="2020" name="J Insects Food Feed">
        <title>The yellow mealworm (Tenebrio molitor) genome: a resource for the emerging insects as food and feed industry.</title>
        <authorList>
            <person name="Eriksson T."/>
            <person name="Andere A."/>
            <person name="Kelstrup H."/>
            <person name="Emery V."/>
            <person name="Picard C."/>
        </authorList>
    </citation>
    <scope>NUCLEOTIDE SEQUENCE</scope>
    <source>
        <strain evidence="2">Stoneville</strain>
        <tissue evidence="2">Whole head</tissue>
    </source>
</reference>
<reference evidence="2" key="2">
    <citation type="submission" date="2021-08" db="EMBL/GenBank/DDBJ databases">
        <authorList>
            <person name="Eriksson T."/>
        </authorList>
    </citation>
    <scope>NUCLEOTIDE SEQUENCE</scope>
    <source>
        <strain evidence="2">Stoneville</strain>
        <tissue evidence="2">Whole head</tissue>
    </source>
</reference>
<evidence type="ECO:0000256" key="1">
    <source>
        <dbReference type="SAM" id="MobiDB-lite"/>
    </source>
</evidence>
<dbReference type="Proteomes" id="UP000719412">
    <property type="component" value="Unassembled WGS sequence"/>
</dbReference>
<dbReference type="EMBL" id="JABDTM020029413">
    <property type="protein sequence ID" value="KAH0808011.1"/>
    <property type="molecule type" value="Genomic_DNA"/>
</dbReference>
<protein>
    <submittedName>
        <fullName evidence="2">Uncharacterized protein</fullName>
    </submittedName>
</protein>
<feature type="region of interest" description="Disordered" evidence="1">
    <location>
        <begin position="1"/>
        <end position="38"/>
    </location>
</feature>
<gene>
    <name evidence="2" type="ORF">GEV33_014781</name>
</gene>
<evidence type="ECO:0000313" key="3">
    <source>
        <dbReference type="Proteomes" id="UP000719412"/>
    </source>
</evidence>